<dbReference type="Pfam" id="PF01636">
    <property type="entry name" value="APH"/>
    <property type="match status" value="1"/>
</dbReference>
<feature type="domain" description="Aminoglycoside phosphotransferase" evidence="2">
    <location>
        <begin position="25"/>
        <end position="234"/>
    </location>
</feature>
<dbReference type="EMBL" id="CP110500">
    <property type="protein sequence ID" value="WDI79258.1"/>
    <property type="molecule type" value="Genomic_DNA"/>
</dbReference>
<protein>
    <submittedName>
        <fullName evidence="3">Phosphotransferase</fullName>
    </submittedName>
</protein>
<dbReference type="GO" id="GO:0009088">
    <property type="term" value="P:threonine biosynthetic process"/>
    <property type="evidence" value="ECO:0007669"/>
    <property type="project" value="TreeGrafter"/>
</dbReference>
<dbReference type="GO" id="GO:0004413">
    <property type="term" value="F:homoserine kinase activity"/>
    <property type="evidence" value="ECO:0007669"/>
    <property type="project" value="TreeGrafter"/>
</dbReference>
<dbReference type="InterPro" id="IPR002575">
    <property type="entry name" value="Aminoglycoside_PTrfase"/>
</dbReference>
<dbReference type="InterPro" id="IPR011009">
    <property type="entry name" value="Kinase-like_dom_sf"/>
</dbReference>
<dbReference type="AlphaFoldDB" id="A0AAX3NC67"/>
<dbReference type="Gene3D" id="3.90.1200.10">
    <property type="match status" value="1"/>
</dbReference>
<comment type="similarity">
    <text evidence="1">Belongs to the pseudomonas-type ThrB family.</text>
</comment>
<evidence type="ECO:0000259" key="2">
    <source>
        <dbReference type="Pfam" id="PF01636"/>
    </source>
</evidence>
<dbReference type="Gene3D" id="3.30.200.20">
    <property type="entry name" value="Phosphorylase Kinase, domain 1"/>
    <property type="match status" value="1"/>
</dbReference>
<accession>A0AAX3NC67</accession>
<reference evidence="3" key="1">
    <citation type="submission" date="2022-11" db="EMBL/GenBank/DDBJ databases">
        <title>Genomic comparisons reveal selection pressure and functional variation between nutritional endosymbionts of cave-adapted and epigean Hawaiian planthoppers.</title>
        <authorList>
            <person name="Gossett J.M."/>
            <person name="Porter M.L."/>
            <person name="Vasquez Y."/>
            <person name="Bennett G.M."/>
            <person name="Chong R.A."/>
        </authorList>
    </citation>
    <scope>NUCLEOTIDE SEQUENCE</scope>
    <source>
        <strain evidence="3">OPOL2</strain>
    </source>
</reference>
<dbReference type="InterPro" id="IPR050249">
    <property type="entry name" value="Pseudomonas-type_ThrB"/>
</dbReference>
<name>A0AAX3NC67_9PROT</name>
<proteinExistence type="inferred from homology"/>
<gene>
    <name evidence="3" type="ORF">ONB67_00050</name>
</gene>
<evidence type="ECO:0000256" key="1">
    <source>
        <dbReference type="ARBA" id="ARBA00038240"/>
    </source>
</evidence>
<dbReference type="PANTHER" id="PTHR21064">
    <property type="entry name" value="AMINOGLYCOSIDE PHOSPHOTRANSFERASE DOMAIN-CONTAINING PROTEIN-RELATED"/>
    <property type="match status" value="1"/>
</dbReference>
<evidence type="ECO:0000313" key="4">
    <source>
        <dbReference type="Proteomes" id="UP001222373"/>
    </source>
</evidence>
<organism evidence="3 4">
    <name type="scientific">Candidatus Vidania fulgoroideorum</name>
    <dbReference type="NCBI Taxonomy" id="881286"/>
    <lineage>
        <taxon>Bacteria</taxon>
        <taxon>Pseudomonadati</taxon>
        <taxon>Pseudomonadota</taxon>
        <taxon>Betaproteobacteria</taxon>
        <taxon>Candidatus Vidania</taxon>
    </lineage>
</organism>
<sequence length="320" mass="39073">MAVFFKNKKKIKKEIIKNYNLNIKDIKNINEGTDNSNYLVKTNKLDFILTIFEKIKIKNINKCLNFMIILNLNGIKTPRQIYSKKKKRILYFKKKPYSIFSKIIGTKINKTNRLHIYIIGNLLAKIHKITLKKVNFYIENRNNFYNIKKKFKKIRKKINEEYKFLIENEIIFHEMNMKNNKKTRHCICHSDLFRDNIFFNKKQKYINGIIDFYFSGYEYLISDISIIINDWCIKNNKIEKNKILILIRSYIKKNSLNKKEINNLNTNMRYIALRFLVTRIYDIKIKKKIKEYKNKKINTFKNILYKHIKNEFFYKKKYKK</sequence>
<evidence type="ECO:0000313" key="3">
    <source>
        <dbReference type="EMBL" id="WDI79258.1"/>
    </source>
</evidence>
<dbReference type="Proteomes" id="UP001222373">
    <property type="component" value="Chromosome"/>
</dbReference>
<dbReference type="SUPFAM" id="SSF56112">
    <property type="entry name" value="Protein kinase-like (PK-like)"/>
    <property type="match status" value="1"/>
</dbReference>
<dbReference type="PANTHER" id="PTHR21064:SF6">
    <property type="entry name" value="AMINOGLYCOSIDE PHOSPHOTRANSFERASE DOMAIN-CONTAINING PROTEIN"/>
    <property type="match status" value="1"/>
</dbReference>